<feature type="transmembrane region" description="Helical" evidence="1">
    <location>
        <begin position="196"/>
        <end position="213"/>
    </location>
</feature>
<sequence length="587" mass="64975">MAAIGALGAGWRGAVGRSMIDVRNRLVGVSDRRLCILVSLVLALIWTNNIFHFRISSAYGVFDPTSEGLVVGRLGRAAAEGILSQGGSLGSNAKLEGNPDPGKYWEQLKYFEHPELIAPDGAVFGAYLSQFGLQSLFFAVVDKLNPFPRQYSIGLYHFLAALMCAAVLMWIGFMFIERFGRPAFVGFVVPLAFEPLLSALAPNLYWAAPLWFLPMALSMRLINAQNRTQRRWLFVAIWLAVTAKALCGYEFITTVIVAAMVGCLLNTKEESLYSNVVDMMWTCAVGLAGFVMAVILHGYRFGFANILARAVERTSGGGETLDEELLVGRFASVSSVLRAYFMGNEYTLIKNFGVVFAVLAVIALLVFFEKKYSWFFGENRRELRSLSVAYFVSFAAPMSWLILAKAHSFAHKPIDFILWYIPTVPIGGALVALAIKEVRANRKEWTASPFRAIVTISIPAAFLLAVALVAVLDRSINEKGAWIVQAHTGGKRIFTDPATGVDFRFNENWFTVEYVCDRTLPSDVFFIHAFNGDAVTNHDFVLGDRIVFSPRGGKCYYAQTKSSQPITRIESGLVSGGKIIWRHEDAF</sequence>
<keyword evidence="1" id="KW-0812">Transmembrane</keyword>
<protein>
    <submittedName>
        <fullName evidence="2">Uncharacterized protein</fullName>
    </submittedName>
</protein>
<dbReference type="RefSeq" id="WP_151649194.1">
    <property type="nucleotide sequence ID" value="NZ_CP044543.1"/>
</dbReference>
<evidence type="ECO:0000313" key="3">
    <source>
        <dbReference type="Proteomes" id="UP000325641"/>
    </source>
</evidence>
<evidence type="ECO:0000313" key="2">
    <source>
        <dbReference type="EMBL" id="QFI75649.1"/>
    </source>
</evidence>
<name>A0A5P6PBA3_9BRAD</name>
<organism evidence="2 3">
    <name type="scientific">Bradyrhizobium betae</name>
    <dbReference type="NCBI Taxonomy" id="244734"/>
    <lineage>
        <taxon>Bacteria</taxon>
        <taxon>Pseudomonadati</taxon>
        <taxon>Pseudomonadota</taxon>
        <taxon>Alphaproteobacteria</taxon>
        <taxon>Hyphomicrobiales</taxon>
        <taxon>Nitrobacteraceae</taxon>
        <taxon>Bradyrhizobium</taxon>
    </lineage>
</organism>
<keyword evidence="1" id="KW-1133">Transmembrane helix</keyword>
<feature type="transmembrane region" description="Helical" evidence="1">
    <location>
        <begin position="388"/>
        <end position="404"/>
    </location>
</feature>
<feature type="transmembrane region" description="Helical" evidence="1">
    <location>
        <begin position="233"/>
        <end position="259"/>
    </location>
</feature>
<dbReference type="Proteomes" id="UP000325641">
    <property type="component" value="Chromosome"/>
</dbReference>
<reference evidence="3" key="1">
    <citation type="submission" date="2019-10" db="EMBL/GenBank/DDBJ databases">
        <title>Complete Genome Sequence of Bradyrhizobium betae type strain PL7HG1T.</title>
        <authorList>
            <person name="Bromfield E.S.P."/>
            <person name="Cloutier S."/>
        </authorList>
    </citation>
    <scope>NUCLEOTIDE SEQUENCE [LARGE SCALE GENOMIC DNA]</scope>
    <source>
        <strain evidence="3">PL7HG1</strain>
    </source>
</reference>
<dbReference type="OrthoDB" id="9133572at2"/>
<dbReference type="EMBL" id="CP044543">
    <property type="protein sequence ID" value="QFI75649.1"/>
    <property type="molecule type" value="Genomic_DNA"/>
</dbReference>
<dbReference type="KEGG" id="bbet:F8237_26555"/>
<evidence type="ECO:0000256" key="1">
    <source>
        <dbReference type="SAM" id="Phobius"/>
    </source>
</evidence>
<dbReference type="AlphaFoldDB" id="A0A5P6PBA3"/>
<feature type="transmembrane region" description="Helical" evidence="1">
    <location>
        <begin position="153"/>
        <end position="176"/>
    </location>
</feature>
<feature type="transmembrane region" description="Helical" evidence="1">
    <location>
        <begin position="121"/>
        <end position="141"/>
    </location>
</feature>
<accession>A0A5P6PBA3</accession>
<feature type="transmembrane region" description="Helical" evidence="1">
    <location>
        <begin position="348"/>
        <end position="368"/>
    </location>
</feature>
<feature type="transmembrane region" description="Helical" evidence="1">
    <location>
        <begin position="34"/>
        <end position="55"/>
    </location>
</feature>
<feature type="transmembrane region" description="Helical" evidence="1">
    <location>
        <begin position="279"/>
        <end position="299"/>
    </location>
</feature>
<keyword evidence="1" id="KW-0472">Membrane</keyword>
<proteinExistence type="predicted"/>
<feature type="transmembrane region" description="Helical" evidence="1">
    <location>
        <begin position="450"/>
        <end position="472"/>
    </location>
</feature>
<feature type="transmembrane region" description="Helical" evidence="1">
    <location>
        <begin position="416"/>
        <end position="435"/>
    </location>
</feature>
<gene>
    <name evidence="2" type="ORF">F8237_26555</name>
</gene>